<feature type="domain" description="LUD" evidence="1">
    <location>
        <begin position="13"/>
        <end position="207"/>
    </location>
</feature>
<proteinExistence type="predicted"/>
<gene>
    <name evidence="2" type="ORF">H8700_03840</name>
</gene>
<dbReference type="InterPro" id="IPR003741">
    <property type="entry name" value="LUD_dom"/>
</dbReference>
<sequence length="213" mass="23546">MTAKERNYENLAESIIAKLAQRNMEGYYCKDREEANAKVKRFLMPDCSISWGGSETLEQIGLIADLKESENEYEILDRKNPDPALSAKEFYGKMVTADFFLMSTNAITVDGELINIDGNGNRVACLCNGPDHVIIVAGMNKIVPDIQSGIARVRNIAAPPNGVRLNTNTPCAEYGRCVDCLTDDCMCCHTVVTRMCRVPGRIKVILVGEELGY</sequence>
<dbReference type="Proteomes" id="UP000637513">
    <property type="component" value="Unassembled WGS sequence"/>
</dbReference>
<evidence type="ECO:0000313" key="3">
    <source>
        <dbReference type="Proteomes" id="UP000637513"/>
    </source>
</evidence>
<dbReference type="Pfam" id="PF02589">
    <property type="entry name" value="LUD_dom"/>
    <property type="match status" value="1"/>
</dbReference>
<organism evidence="2 3">
    <name type="scientific">Jutongia hominis</name>
    <dbReference type="NCBI Taxonomy" id="2763664"/>
    <lineage>
        <taxon>Bacteria</taxon>
        <taxon>Bacillati</taxon>
        <taxon>Bacillota</taxon>
        <taxon>Clostridia</taxon>
        <taxon>Lachnospirales</taxon>
        <taxon>Lachnospiraceae</taxon>
        <taxon>Jutongia</taxon>
    </lineage>
</organism>
<evidence type="ECO:0000259" key="1">
    <source>
        <dbReference type="Pfam" id="PF02589"/>
    </source>
</evidence>
<name>A0ABR7MSQ2_9FIRM</name>
<dbReference type="PANTHER" id="PTHR36179">
    <property type="entry name" value="LUD_DOM DOMAIN-CONTAINING PROTEIN"/>
    <property type="match status" value="1"/>
</dbReference>
<comment type="caution">
    <text evidence="2">The sequence shown here is derived from an EMBL/GenBank/DDBJ whole genome shotgun (WGS) entry which is preliminary data.</text>
</comment>
<reference evidence="2 3" key="1">
    <citation type="submission" date="2020-08" db="EMBL/GenBank/DDBJ databases">
        <title>Genome public.</title>
        <authorList>
            <person name="Liu C."/>
            <person name="Sun Q."/>
        </authorList>
    </citation>
    <scope>NUCLEOTIDE SEQUENCE [LARGE SCALE GENOMIC DNA]</scope>
    <source>
        <strain evidence="2 3">BX3</strain>
    </source>
</reference>
<dbReference type="PANTHER" id="PTHR36179:SF2">
    <property type="entry name" value="LUD DOMAIN-CONTAINING PROTEIN"/>
    <property type="match status" value="1"/>
</dbReference>
<protein>
    <submittedName>
        <fullName evidence="2">Lactate utilization protein</fullName>
    </submittedName>
</protein>
<dbReference type="EMBL" id="JACRSW010000014">
    <property type="protein sequence ID" value="MBC8556836.1"/>
    <property type="molecule type" value="Genomic_DNA"/>
</dbReference>
<keyword evidence="3" id="KW-1185">Reference proteome</keyword>
<accession>A0ABR7MSQ2</accession>
<dbReference type="RefSeq" id="WP_022140742.1">
    <property type="nucleotide sequence ID" value="NZ_JACRSW010000014.1"/>
</dbReference>
<evidence type="ECO:0000313" key="2">
    <source>
        <dbReference type="EMBL" id="MBC8556836.1"/>
    </source>
</evidence>